<keyword evidence="1" id="KW-1133">Transmembrane helix</keyword>
<dbReference type="EMBL" id="JALKCG010000006">
    <property type="protein sequence ID" value="MCK0209241.1"/>
    <property type="molecule type" value="Genomic_DNA"/>
</dbReference>
<sequence>MLKYAVIFLIASMITGAIGLTRVSALARRISLVLFGLLFLGFLLLVGFALLIDQAVSTP</sequence>
<proteinExistence type="predicted"/>
<protein>
    <submittedName>
        <fullName evidence="2">DUF1328 domain-containing protein</fullName>
    </submittedName>
</protein>
<accession>A0ABT0DPP3</accession>
<reference evidence="2 3" key="1">
    <citation type="submission" date="2022-04" db="EMBL/GenBank/DDBJ databases">
        <authorList>
            <person name="Grouzdev D.S."/>
            <person name="Pantiukh K.S."/>
            <person name="Krutkina M.S."/>
        </authorList>
    </citation>
    <scope>NUCLEOTIDE SEQUENCE [LARGE SCALE GENOMIC DNA]</scope>
    <source>
        <strain evidence="2 3">Jip08</strain>
    </source>
</reference>
<name>A0ABT0DPP3_9HYPH</name>
<keyword evidence="1" id="KW-0812">Transmembrane</keyword>
<feature type="transmembrane region" description="Helical" evidence="1">
    <location>
        <begin position="32"/>
        <end position="52"/>
    </location>
</feature>
<comment type="caution">
    <text evidence="2">The sequence shown here is derived from an EMBL/GenBank/DDBJ whole genome shotgun (WGS) entry which is preliminary data.</text>
</comment>
<feature type="transmembrane region" description="Helical" evidence="1">
    <location>
        <begin position="6"/>
        <end position="25"/>
    </location>
</feature>
<organism evidence="2 3">
    <name type="scientific">Ancylobacter koreensis</name>
    <dbReference type="NCBI Taxonomy" id="266121"/>
    <lineage>
        <taxon>Bacteria</taxon>
        <taxon>Pseudomonadati</taxon>
        <taxon>Pseudomonadota</taxon>
        <taxon>Alphaproteobacteria</taxon>
        <taxon>Hyphomicrobiales</taxon>
        <taxon>Xanthobacteraceae</taxon>
        <taxon>Ancylobacter</taxon>
    </lineage>
</organism>
<gene>
    <name evidence="2" type="ORF">MWN33_14490</name>
</gene>
<evidence type="ECO:0000313" key="2">
    <source>
        <dbReference type="EMBL" id="MCK0209241.1"/>
    </source>
</evidence>
<dbReference type="Proteomes" id="UP001202867">
    <property type="component" value="Unassembled WGS sequence"/>
</dbReference>
<keyword evidence="1" id="KW-0472">Membrane</keyword>
<evidence type="ECO:0000313" key="3">
    <source>
        <dbReference type="Proteomes" id="UP001202867"/>
    </source>
</evidence>
<keyword evidence="3" id="KW-1185">Reference proteome</keyword>
<evidence type="ECO:0000256" key="1">
    <source>
        <dbReference type="SAM" id="Phobius"/>
    </source>
</evidence>
<reference evidence="3" key="2">
    <citation type="submission" date="2023-07" db="EMBL/GenBank/DDBJ databases">
        <title>Ancylobacter moscoviensis sp. nov., facultatively methylotrophic bacteria from activated sludge and the reclassification of Starkeya novella (Starkey 1934) Kelly et al. 2000 as Ancylobacter novellus comb. nov., Starkeya koreensis Im et al. 2006 as Ancylobacter koreensis comb.nov., Angulomicrobium tetraedrale Vasil'eva et al. 1986 as Ancylobacter tetraedralis comb. nov., Angulomicrobium amanitiforme Fritz et al. 2004 as Ancylobacter amanitiformis comb. nov. and Methylorhabdus multivorans Doronina et al. 1996 as Ancylobacter multivorans comb. nov. and emended description of the genus Ancylobacter.</title>
        <authorList>
            <person name="Doronina N."/>
            <person name="Chemodurova A."/>
            <person name="Grouzdev D."/>
            <person name="Koziaeva V."/>
            <person name="Shi W."/>
            <person name="Wu L."/>
            <person name="Kaparullina E."/>
        </authorList>
    </citation>
    <scope>NUCLEOTIDE SEQUENCE [LARGE SCALE GENOMIC DNA]</scope>
    <source>
        <strain evidence="3">Jip08</strain>
    </source>
</reference>
<dbReference type="RefSeq" id="WP_247201750.1">
    <property type="nucleotide sequence ID" value="NZ_JALKCG010000006.1"/>
</dbReference>